<feature type="region of interest" description="Disordered" evidence="8">
    <location>
        <begin position="172"/>
        <end position="219"/>
    </location>
</feature>
<name>A0A6G1JH97_9PLEO</name>
<evidence type="ECO:0000256" key="7">
    <source>
        <dbReference type="PROSITE-ProRule" id="PRU00042"/>
    </source>
</evidence>
<evidence type="ECO:0000313" key="10">
    <source>
        <dbReference type="EMBL" id="KAF2689611.1"/>
    </source>
</evidence>
<evidence type="ECO:0000256" key="6">
    <source>
        <dbReference type="ARBA" id="ARBA00023242"/>
    </source>
</evidence>
<feature type="region of interest" description="Disordered" evidence="8">
    <location>
        <begin position="339"/>
        <end position="414"/>
    </location>
</feature>
<evidence type="ECO:0000256" key="3">
    <source>
        <dbReference type="ARBA" id="ARBA00022737"/>
    </source>
</evidence>
<dbReference type="EMBL" id="MU005572">
    <property type="protein sequence ID" value="KAF2689611.1"/>
    <property type="molecule type" value="Genomic_DNA"/>
</dbReference>
<reference evidence="10" key="1">
    <citation type="journal article" date="2020" name="Stud. Mycol.">
        <title>101 Dothideomycetes genomes: a test case for predicting lifestyles and emergence of pathogens.</title>
        <authorList>
            <person name="Haridas S."/>
            <person name="Albert R."/>
            <person name="Binder M."/>
            <person name="Bloem J."/>
            <person name="Labutti K."/>
            <person name="Salamov A."/>
            <person name="Andreopoulos B."/>
            <person name="Baker S."/>
            <person name="Barry K."/>
            <person name="Bills G."/>
            <person name="Bluhm B."/>
            <person name="Cannon C."/>
            <person name="Castanera R."/>
            <person name="Culley D."/>
            <person name="Daum C."/>
            <person name="Ezra D."/>
            <person name="Gonzalez J."/>
            <person name="Henrissat B."/>
            <person name="Kuo A."/>
            <person name="Liang C."/>
            <person name="Lipzen A."/>
            <person name="Lutzoni F."/>
            <person name="Magnuson J."/>
            <person name="Mondo S."/>
            <person name="Nolan M."/>
            <person name="Ohm R."/>
            <person name="Pangilinan J."/>
            <person name="Park H.-J."/>
            <person name="Ramirez L."/>
            <person name="Alfaro M."/>
            <person name="Sun H."/>
            <person name="Tritt A."/>
            <person name="Yoshinaga Y."/>
            <person name="Zwiers L.-H."/>
            <person name="Turgeon B."/>
            <person name="Goodwin S."/>
            <person name="Spatafora J."/>
            <person name="Crous P."/>
            <person name="Grigoriev I."/>
        </authorList>
    </citation>
    <scope>NUCLEOTIDE SEQUENCE</scope>
    <source>
        <strain evidence="10">CBS 122367</strain>
    </source>
</reference>
<proteinExistence type="predicted"/>
<feature type="compositionally biased region" description="Polar residues" evidence="8">
    <location>
        <begin position="99"/>
        <end position="110"/>
    </location>
</feature>
<feature type="compositionally biased region" description="Polar residues" evidence="8">
    <location>
        <begin position="172"/>
        <end position="182"/>
    </location>
</feature>
<evidence type="ECO:0000259" key="9">
    <source>
        <dbReference type="PROSITE" id="PS50157"/>
    </source>
</evidence>
<evidence type="ECO:0000313" key="11">
    <source>
        <dbReference type="Proteomes" id="UP000799291"/>
    </source>
</evidence>
<feature type="region of interest" description="Disordered" evidence="8">
    <location>
        <begin position="96"/>
        <end position="135"/>
    </location>
</feature>
<evidence type="ECO:0000256" key="1">
    <source>
        <dbReference type="ARBA" id="ARBA00004123"/>
    </source>
</evidence>
<dbReference type="InterPro" id="IPR050888">
    <property type="entry name" value="ZnF_C2H2-type_TF"/>
</dbReference>
<dbReference type="AlphaFoldDB" id="A0A6G1JH97"/>
<evidence type="ECO:0000256" key="2">
    <source>
        <dbReference type="ARBA" id="ARBA00022723"/>
    </source>
</evidence>
<gene>
    <name evidence="10" type="ORF">K458DRAFT_130158</name>
</gene>
<organism evidence="10 11">
    <name type="scientific">Lentithecium fluviatile CBS 122367</name>
    <dbReference type="NCBI Taxonomy" id="1168545"/>
    <lineage>
        <taxon>Eukaryota</taxon>
        <taxon>Fungi</taxon>
        <taxon>Dikarya</taxon>
        <taxon>Ascomycota</taxon>
        <taxon>Pezizomycotina</taxon>
        <taxon>Dothideomycetes</taxon>
        <taxon>Pleosporomycetidae</taxon>
        <taxon>Pleosporales</taxon>
        <taxon>Massarineae</taxon>
        <taxon>Lentitheciaceae</taxon>
        <taxon>Lentithecium</taxon>
    </lineage>
</organism>
<feature type="compositionally biased region" description="Polar residues" evidence="8">
    <location>
        <begin position="123"/>
        <end position="135"/>
    </location>
</feature>
<dbReference type="Gene3D" id="3.30.420.10">
    <property type="entry name" value="Ribonuclease H-like superfamily/Ribonuclease H"/>
    <property type="match status" value="1"/>
</dbReference>
<dbReference type="SMART" id="SM00355">
    <property type="entry name" value="ZnF_C2H2"/>
    <property type="match status" value="5"/>
</dbReference>
<dbReference type="InterPro" id="IPR013087">
    <property type="entry name" value="Znf_C2H2_type"/>
</dbReference>
<dbReference type="Pfam" id="PF00096">
    <property type="entry name" value="zf-C2H2"/>
    <property type="match status" value="1"/>
</dbReference>
<feature type="domain" description="C2H2-type" evidence="9">
    <location>
        <begin position="8"/>
        <end position="35"/>
    </location>
</feature>
<evidence type="ECO:0000256" key="8">
    <source>
        <dbReference type="SAM" id="MobiDB-lite"/>
    </source>
</evidence>
<dbReference type="PROSITE" id="PS50157">
    <property type="entry name" value="ZINC_FINGER_C2H2_2"/>
    <property type="match status" value="1"/>
</dbReference>
<dbReference type="GO" id="GO:0005634">
    <property type="term" value="C:nucleus"/>
    <property type="evidence" value="ECO:0007669"/>
    <property type="project" value="UniProtKB-SubCell"/>
</dbReference>
<feature type="compositionally biased region" description="Low complexity" evidence="8">
    <location>
        <begin position="261"/>
        <end position="272"/>
    </location>
</feature>
<dbReference type="InterPro" id="IPR036236">
    <property type="entry name" value="Znf_C2H2_sf"/>
</dbReference>
<dbReference type="GO" id="GO:0003676">
    <property type="term" value="F:nucleic acid binding"/>
    <property type="evidence" value="ECO:0007669"/>
    <property type="project" value="InterPro"/>
</dbReference>
<dbReference type="OrthoDB" id="16516at2759"/>
<dbReference type="Gene3D" id="3.30.160.60">
    <property type="entry name" value="Classic Zinc Finger"/>
    <property type="match status" value="1"/>
</dbReference>
<dbReference type="GO" id="GO:0008270">
    <property type="term" value="F:zinc ion binding"/>
    <property type="evidence" value="ECO:0007669"/>
    <property type="project" value="UniProtKB-KW"/>
</dbReference>
<sequence>MRAPKKRHYCGMCEESFKSRASLNEHIVNHPEPEPQLFCQKCPFSFPDSVALEKHIRDTGHGAIKCENCRQVFVNDFAYNTHRRFPSGCADAFRKKKQNNQPVSEPTNPFSRRPSGYVDLDAPQQQPSELQYDDSSWTPTDISGLYCRDCNSTFESQARLDRHSMRCAAQVMNTNASRSNTPRPHENVVSRENEPVPLKATTSTKKKPQQAQSLAGASRPLQRATNLMQSLHSAPLVPSRAPTQMQLQTHGAKGSVPQRPSPVAAPLLEPAPLANAGPATPLSSVQESLWPASGAFACNIQGCQRTCHSETGLEIHQIDVHGVGDKALNIQGEDSWMLSQHARSQSKEHGLLRSSGPSQSPRNVSRGAGPSITGNSRGTSRGGGHAMKGNRPPPLTPKAVGAANPTTPLPLLASNVPSTGGDVADLEQAKTICGQILRLRIQADIEIQHDGKLLCGGVTFTRIPVAKQADAVGMFDKIVHLPKFLQAEEYLPAPKAFEDEYQMYHPVGDFRTSPERNPTKPGLAVVAVSCNKIVLADGLEEVIEFAAVDVLTCRILLSHLVFGDMEASIRDWRTRVTGWSSKASVKLALGSGYKILKGWQAARAALWKFIDRETIIVGHNLRGDLDSLRMVHGRAVDIVKVVEKAAGGPLSKQQLSLDSLSREYPGFHLKASLGRGRDVMVDAFAVREFGLWTLKHGEELAKKAKRTSLEYQRTNQMLG</sequence>
<keyword evidence="3" id="KW-0677">Repeat</keyword>
<dbReference type="PROSITE" id="PS00028">
    <property type="entry name" value="ZINC_FINGER_C2H2_1"/>
    <property type="match status" value="3"/>
</dbReference>
<keyword evidence="2" id="KW-0479">Metal-binding</keyword>
<keyword evidence="5" id="KW-0862">Zinc</keyword>
<accession>A0A6G1JH97</accession>
<evidence type="ECO:0000256" key="5">
    <source>
        <dbReference type="ARBA" id="ARBA00022833"/>
    </source>
</evidence>
<dbReference type="SUPFAM" id="SSF57667">
    <property type="entry name" value="beta-beta-alpha zinc fingers"/>
    <property type="match status" value="1"/>
</dbReference>
<dbReference type="SUPFAM" id="SSF53098">
    <property type="entry name" value="Ribonuclease H-like"/>
    <property type="match status" value="1"/>
</dbReference>
<keyword evidence="11" id="KW-1185">Reference proteome</keyword>
<dbReference type="Proteomes" id="UP000799291">
    <property type="component" value="Unassembled WGS sequence"/>
</dbReference>
<dbReference type="InterPro" id="IPR036397">
    <property type="entry name" value="RNaseH_sf"/>
</dbReference>
<dbReference type="InterPro" id="IPR012337">
    <property type="entry name" value="RNaseH-like_sf"/>
</dbReference>
<comment type="subcellular location">
    <subcellularLocation>
        <location evidence="1">Nucleus</location>
    </subcellularLocation>
</comment>
<feature type="region of interest" description="Disordered" evidence="8">
    <location>
        <begin position="243"/>
        <end position="272"/>
    </location>
</feature>
<feature type="compositionally biased region" description="Basic and acidic residues" evidence="8">
    <location>
        <begin position="183"/>
        <end position="194"/>
    </location>
</feature>
<evidence type="ECO:0000256" key="4">
    <source>
        <dbReference type="ARBA" id="ARBA00022771"/>
    </source>
</evidence>
<keyword evidence="4 7" id="KW-0863">Zinc-finger</keyword>
<protein>
    <recommendedName>
        <fullName evidence="9">C2H2-type domain-containing protein</fullName>
    </recommendedName>
</protein>
<dbReference type="PANTHER" id="PTHR24406">
    <property type="entry name" value="TRANSCRIPTIONAL REPRESSOR CTCFL-RELATED"/>
    <property type="match status" value="1"/>
</dbReference>
<keyword evidence="6" id="KW-0539">Nucleus</keyword>